<keyword evidence="3 6" id="KW-0328">Glycosyltransferase</keyword>
<dbReference type="GO" id="GO:0102031">
    <property type="term" value="F:4-acetamido-4,6-dideoxy-D-galactose transferase activity"/>
    <property type="evidence" value="ECO:0007669"/>
    <property type="project" value="UniProtKB-EC"/>
</dbReference>
<gene>
    <name evidence="6 7" type="primary">wecF</name>
    <name evidence="6" type="synonym">rffT</name>
    <name evidence="7" type="ORF">NCTC12119_04510</name>
</gene>
<sequence>MTTLIHVLGSDIPHHNQTVLRFFHDALATENPHARQFMVVSQDDSLLSAFPTLAVMLYPTKKALAQAVIEKARDNRQQRFFFHGQFNSALWISLLTGGLKPAQMNWHIWGADLYEASNSLKFRLFYLLRRIAQGRVGRVFATRGDLNYFHERYPRVPGELIYFPTRMDPALNTLANSEPKTGKMTVLVGNSGDLSNQHIAALKAVHDQFGDTVRVVVPMGYPANNNTYINEVQQAGRALFSEENLQILTEKMEFNDYLAMLRQCDLGYFIFDRQQGIGTLCLLIQAGIPCVLSRKNPFWQDMTEQHIPVLFAGDPLDEPIVREAQRQLRLLDKQQIAFFNPNYIDGWTRALDIASGETA</sequence>
<dbReference type="InterPro" id="IPR009993">
    <property type="entry name" value="WecF"/>
</dbReference>
<comment type="catalytic activity">
    <reaction evidence="6">
        <text>beta-D-ManNAcA-(1-&gt;4)-alpha-D-GlcNAc-di-trans,octa-cis-undecaprenyl diphosphate + dTDP-4-acetamido-4,6-dideoxy-alpha-D-galactose = alpha-D-FucNAc4-(1-&gt;4)-beta-D-ManNAcA-(1-&gt;4)-D-GlcNAc-undecaprenyl diphosphate + dTDP + H(+)</text>
        <dbReference type="Rhea" id="RHEA:28759"/>
        <dbReference type="ChEBI" id="CHEBI:15378"/>
        <dbReference type="ChEBI" id="CHEBI:58369"/>
        <dbReference type="ChEBI" id="CHEBI:61495"/>
        <dbReference type="ChEBI" id="CHEBI:61496"/>
        <dbReference type="ChEBI" id="CHEBI:68493"/>
        <dbReference type="EC" id="2.4.1.325"/>
    </reaction>
</comment>
<keyword evidence="1 6" id="KW-1003">Cell membrane</keyword>
<evidence type="ECO:0000256" key="1">
    <source>
        <dbReference type="ARBA" id="ARBA00022475"/>
    </source>
</evidence>
<evidence type="ECO:0000256" key="2">
    <source>
        <dbReference type="ARBA" id="ARBA00022519"/>
    </source>
</evidence>
<evidence type="ECO:0000313" key="7">
    <source>
        <dbReference type="EMBL" id="SUW65922.1"/>
    </source>
</evidence>
<dbReference type="AlphaFoldDB" id="A0A381CDI7"/>
<dbReference type="EMBL" id="UIGI01000001">
    <property type="protein sequence ID" value="SUW65922.1"/>
    <property type="molecule type" value="Genomic_DNA"/>
</dbReference>
<keyword evidence="5 6" id="KW-0472">Membrane</keyword>
<dbReference type="GO" id="GO:0009246">
    <property type="term" value="P:enterobacterial common antigen biosynthetic process"/>
    <property type="evidence" value="ECO:0007669"/>
    <property type="project" value="UniProtKB-UniRule"/>
</dbReference>
<dbReference type="NCBIfam" id="NF002754">
    <property type="entry name" value="PRK02797.1-3"/>
    <property type="match status" value="1"/>
</dbReference>
<proteinExistence type="inferred from homology"/>
<reference evidence="7 8" key="1">
    <citation type="submission" date="2018-06" db="EMBL/GenBank/DDBJ databases">
        <authorList>
            <consortium name="Pathogen Informatics"/>
            <person name="Doyle S."/>
        </authorList>
    </citation>
    <scope>NUCLEOTIDE SEQUENCE [LARGE SCALE GENOMIC DNA]</scope>
    <source>
        <strain evidence="7 8">NCTC12119</strain>
    </source>
</reference>
<comment type="similarity">
    <text evidence="6">Belongs to the glycosyltransferase 56 family.</text>
</comment>
<evidence type="ECO:0000256" key="4">
    <source>
        <dbReference type="ARBA" id="ARBA00022679"/>
    </source>
</evidence>
<dbReference type="UniPathway" id="UPA00566"/>
<comment type="subcellular location">
    <subcellularLocation>
        <location evidence="6">Cell inner membrane</location>
        <topology evidence="6">Peripheral membrane protein</topology>
    </subcellularLocation>
</comment>
<keyword evidence="4 6" id="KW-0808">Transferase</keyword>
<dbReference type="Pfam" id="PF07429">
    <property type="entry name" value="Glyco_transf_56"/>
    <property type="match status" value="1"/>
</dbReference>
<accession>A0A381CDI7</accession>
<dbReference type="NCBIfam" id="NF002753">
    <property type="entry name" value="PRK02797.1-2"/>
    <property type="match status" value="1"/>
</dbReference>
<evidence type="ECO:0000256" key="3">
    <source>
        <dbReference type="ARBA" id="ARBA00022676"/>
    </source>
</evidence>
<dbReference type="GO" id="GO:0008417">
    <property type="term" value="F:fucosyltransferase activity"/>
    <property type="evidence" value="ECO:0007669"/>
    <property type="project" value="InterPro"/>
</dbReference>
<comment type="function">
    <text evidence="6">Catalyzes the synthesis of Und-PP-GlcNAc-ManNAcA-Fuc4NAc (Lipid III), the third lipid-linked intermediate involved in ECA synthesis.</text>
</comment>
<dbReference type="Proteomes" id="UP000255528">
    <property type="component" value="Unassembled WGS sequence"/>
</dbReference>
<evidence type="ECO:0000256" key="6">
    <source>
        <dbReference type="HAMAP-Rule" id="MF_01002"/>
    </source>
</evidence>
<dbReference type="GO" id="GO:0005886">
    <property type="term" value="C:plasma membrane"/>
    <property type="evidence" value="ECO:0007669"/>
    <property type="project" value="UniProtKB-SubCell"/>
</dbReference>
<dbReference type="RefSeq" id="WP_115631609.1">
    <property type="nucleotide sequence ID" value="NZ_UIGI01000001.1"/>
</dbReference>
<evidence type="ECO:0000256" key="5">
    <source>
        <dbReference type="ARBA" id="ARBA00023136"/>
    </source>
</evidence>
<comment type="pathway">
    <text evidence="6">Bacterial outer membrane biogenesis; enterobacterial common antigen biosynthesis.</text>
</comment>
<protein>
    <recommendedName>
        <fullName evidence="6">TDP-N-acetylfucosamine:lipid II N-acetylfucosaminyltransferase</fullName>
        <ecNumber evidence="6">2.4.1.325</ecNumber>
    </recommendedName>
    <alternativeName>
        <fullName evidence="6">4-alpha-L-fucosyltransferase</fullName>
    </alternativeName>
    <alternativeName>
        <fullName evidence="6">TDP-Fuc4NAc:lipid II Fuc4NAc transferase</fullName>
        <shortName evidence="6">Fuc4NAc transferase</shortName>
    </alternativeName>
</protein>
<evidence type="ECO:0000313" key="8">
    <source>
        <dbReference type="Proteomes" id="UP000255528"/>
    </source>
</evidence>
<name>A0A381CDI7_9ENTR</name>
<keyword evidence="2 6" id="KW-0997">Cell inner membrane</keyword>
<dbReference type="EC" id="2.4.1.325" evidence="6"/>
<dbReference type="HAMAP" id="MF_01002">
    <property type="entry name" value="WecF_RffT"/>
    <property type="match status" value="1"/>
</dbReference>
<organism evidence="7 8">
    <name type="scientific">Buttiauxella agrestis</name>
    <dbReference type="NCBI Taxonomy" id="82977"/>
    <lineage>
        <taxon>Bacteria</taxon>
        <taxon>Pseudomonadati</taxon>
        <taxon>Pseudomonadota</taxon>
        <taxon>Gammaproteobacteria</taxon>
        <taxon>Enterobacterales</taxon>
        <taxon>Enterobacteriaceae</taxon>
        <taxon>Buttiauxella</taxon>
    </lineage>
</organism>